<feature type="transmembrane region" description="Helical" evidence="9">
    <location>
        <begin position="65"/>
        <end position="88"/>
    </location>
</feature>
<evidence type="ECO:0000256" key="3">
    <source>
        <dbReference type="ARBA" id="ARBA00022448"/>
    </source>
</evidence>
<feature type="transmembrane region" description="Helical" evidence="9">
    <location>
        <begin position="404"/>
        <end position="427"/>
    </location>
</feature>
<feature type="compositionally biased region" description="Polar residues" evidence="8">
    <location>
        <begin position="1"/>
        <end position="22"/>
    </location>
</feature>
<proteinExistence type="inferred from homology"/>
<feature type="transmembrane region" description="Helical" evidence="9">
    <location>
        <begin position="215"/>
        <end position="233"/>
    </location>
</feature>
<evidence type="ECO:0000256" key="9">
    <source>
        <dbReference type="SAM" id="Phobius"/>
    </source>
</evidence>
<name>A0AAN9G754_9CAEN</name>
<organism evidence="10 11">
    <name type="scientific">Littorina saxatilis</name>
    <dbReference type="NCBI Taxonomy" id="31220"/>
    <lineage>
        <taxon>Eukaryota</taxon>
        <taxon>Metazoa</taxon>
        <taxon>Spiralia</taxon>
        <taxon>Lophotrochozoa</taxon>
        <taxon>Mollusca</taxon>
        <taxon>Gastropoda</taxon>
        <taxon>Caenogastropoda</taxon>
        <taxon>Littorinimorpha</taxon>
        <taxon>Littorinoidea</taxon>
        <taxon>Littorinidae</taxon>
        <taxon>Littorina</taxon>
    </lineage>
</organism>
<evidence type="ECO:0000256" key="7">
    <source>
        <dbReference type="ARBA" id="ARBA00023136"/>
    </source>
</evidence>
<comment type="subcellular location">
    <subcellularLocation>
        <location evidence="1">Cell membrane</location>
        <topology evidence="1">Multi-pass membrane protein</topology>
    </subcellularLocation>
</comment>
<dbReference type="FunFam" id="1.20.1740.10:FF:000003">
    <property type="entry name" value="Y+L amino acid transporter 1 isoform X1"/>
    <property type="match status" value="1"/>
</dbReference>
<dbReference type="Pfam" id="PF13520">
    <property type="entry name" value="AA_permease_2"/>
    <property type="match status" value="1"/>
</dbReference>
<protein>
    <submittedName>
        <fullName evidence="10">Uncharacterized protein</fullName>
    </submittedName>
</protein>
<dbReference type="PIRSF" id="PIRSF006060">
    <property type="entry name" value="AA_transporter"/>
    <property type="match status" value="1"/>
</dbReference>
<keyword evidence="7 9" id="KW-0472">Membrane</keyword>
<keyword evidence="6 9" id="KW-1133">Transmembrane helix</keyword>
<evidence type="ECO:0000256" key="5">
    <source>
        <dbReference type="ARBA" id="ARBA00022692"/>
    </source>
</evidence>
<keyword evidence="3" id="KW-0813">Transport</keyword>
<accession>A0AAN9G754</accession>
<feature type="transmembrane region" description="Helical" evidence="9">
    <location>
        <begin position="183"/>
        <end position="203"/>
    </location>
</feature>
<dbReference type="AlphaFoldDB" id="A0AAN9G754"/>
<feature type="transmembrane region" description="Helical" evidence="9">
    <location>
        <begin position="100"/>
        <end position="121"/>
    </location>
</feature>
<comment type="similarity">
    <text evidence="2">Belongs to the amino acid-polyamine-organocation (APC) superfamily. L-type amino acid transporter (LAT) (TC 2.A.3.8) family.</text>
</comment>
<dbReference type="Proteomes" id="UP001374579">
    <property type="component" value="Unassembled WGS sequence"/>
</dbReference>
<feature type="transmembrane region" description="Helical" evidence="9">
    <location>
        <begin position="285"/>
        <end position="310"/>
    </location>
</feature>
<comment type="caution">
    <text evidence="10">The sequence shown here is derived from an EMBL/GenBank/DDBJ whole genome shotgun (WGS) entry which is preliminary data.</text>
</comment>
<evidence type="ECO:0000256" key="4">
    <source>
        <dbReference type="ARBA" id="ARBA00022475"/>
    </source>
</evidence>
<keyword evidence="11" id="KW-1185">Reference proteome</keyword>
<dbReference type="InterPro" id="IPR002293">
    <property type="entry name" value="AA/rel_permease1"/>
</dbReference>
<evidence type="ECO:0000256" key="8">
    <source>
        <dbReference type="SAM" id="MobiDB-lite"/>
    </source>
</evidence>
<evidence type="ECO:0000256" key="6">
    <source>
        <dbReference type="ARBA" id="ARBA00022989"/>
    </source>
</evidence>
<dbReference type="Gene3D" id="1.20.1740.10">
    <property type="entry name" value="Amino acid/polyamine transporter I"/>
    <property type="match status" value="1"/>
</dbReference>
<dbReference type="PANTHER" id="PTHR11785:SF528">
    <property type="entry name" value="AMINO ACID TRANSPORTER PROTEIN JHI-21"/>
    <property type="match status" value="1"/>
</dbReference>
<feature type="transmembrane region" description="Helical" evidence="9">
    <location>
        <begin position="253"/>
        <end position="273"/>
    </location>
</feature>
<dbReference type="GO" id="GO:0015179">
    <property type="term" value="F:L-amino acid transmembrane transporter activity"/>
    <property type="evidence" value="ECO:0007669"/>
    <property type="project" value="TreeGrafter"/>
</dbReference>
<reference evidence="10 11" key="1">
    <citation type="submission" date="2024-02" db="EMBL/GenBank/DDBJ databases">
        <title>Chromosome-scale genome assembly of the rough periwinkle Littorina saxatilis.</title>
        <authorList>
            <person name="De Jode A."/>
            <person name="Faria R."/>
            <person name="Formenti G."/>
            <person name="Sims Y."/>
            <person name="Smith T.P."/>
            <person name="Tracey A."/>
            <person name="Wood J.M.D."/>
            <person name="Zagrodzka Z.B."/>
            <person name="Johannesson K."/>
            <person name="Butlin R.K."/>
            <person name="Leder E.H."/>
        </authorList>
    </citation>
    <scope>NUCLEOTIDE SEQUENCE [LARGE SCALE GENOMIC DNA]</scope>
    <source>
        <strain evidence="10">Snail1</strain>
        <tissue evidence="10">Muscle</tissue>
    </source>
</reference>
<keyword evidence="5 9" id="KW-0812">Transmembrane</keyword>
<evidence type="ECO:0000256" key="2">
    <source>
        <dbReference type="ARBA" id="ARBA00007040"/>
    </source>
</evidence>
<dbReference type="InterPro" id="IPR050598">
    <property type="entry name" value="AminoAcid_Transporter"/>
</dbReference>
<dbReference type="PANTHER" id="PTHR11785">
    <property type="entry name" value="AMINO ACID TRANSPORTER"/>
    <property type="match status" value="1"/>
</dbReference>
<feature type="transmembrane region" description="Helical" evidence="9">
    <location>
        <begin position="439"/>
        <end position="461"/>
    </location>
</feature>
<gene>
    <name evidence="10" type="ORF">V1264_004421</name>
</gene>
<evidence type="ECO:0000313" key="10">
    <source>
        <dbReference type="EMBL" id="KAK7097442.1"/>
    </source>
</evidence>
<evidence type="ECO:0000256" key="1">
    <source>
        <dbReference type="ARBA" id="ARBA00004651"/>
    </source>
</evidence>
<feature type="transmembrane region" description="Helical" evidence="9">
    <location>
        <begin position="330"/>
        <end position="356"/>
    </location>
</feature>
<dbReference type="GO" id="GO:0005886">
    <property type="term" value="C:plasma membrane"/>
    <property type="evidence" value="ECO:0007669"/>
    <property type="project" value="UniProtKB-SubCell"/>
</dbReference>
<feature type="transmembrane region" description="Helical" evidence="9">
    <location>
        <begin position="467"/>
        <end position="489"/>
    </location>
</feature>
<feature type="transmembrane region" description="Helical" evidence="9">
    <location>
        <begin position="377"/>
        <end position="398"/>
    </location>
</feature>
<dbReference type="EMBL" id="JBAMIC010000013">
    <property type="protein sequence ID" value="KAK7097442.1"/>
    <property type="molecule type" value="Genomic_DNA"/>
</dbReference>
<feature type="transmembrane region" description="Helical" evidence="9">
    <location>
        <begin position="142"/>
        <end position="171"/>
    </location>
</feature>
<feature type="compositionally biased region" description="Low complexity" evidence="8">
    <location>
        <begin position="23"/>
        <end position="47"/>
    </location>
</feature>
<keyword evidence="4" id="KW-1003">Cell membrane</keyword>
<feature type="region of interest" description="Disordered" evidence="8">
    <location>
        <begin position="1"/>
        <end position="47"/>
    </location>
</feature>
<sequence length="539" mass="58670">MEQRNRTTPTHSRPTQVPTKSWTASSSPSASTSSSSSSSLPTTLSSSPSVRVTTERVELKQQINLFSCVSIIMGIIIGSGIFVSPVGILSNVRSVGMSCVMWAVCGVYSLLCALCFAELGATFPESGGEYLYIMRAFGDLPAFLCLWVNFIIINPVGQAASSLIFAVYILRPMFPNCDAPEEATRIIAALIMALLTSINCLNVKWATKIQGAITASKLIALLIIIIIGFVWLAKGRVENLQNAFEGSDYSGGAIAVAFYSGFWAFGGWNYLNFLTAEVINPHKNLPLAIVISMVIITLVYLTANVAYFAVLTPADMLQSSAVAVTFAERTVMVLAYVMPVLIAVSVAGGINGSVLSMSRLFFVGARYNHLPKCISMITVKSLTPAPSLIAVLLLTLLMQIFGDIFFLIEMMGFGFANVLTVVLAGLIKIRLQEPNLHRPIKLPLVLPIFLIIMSLAILFMTVYRKPYESGICLALIMSGVPLYIVGIAWDKPYAIQSKIEKITTFLQKLMMIVPEETDEILRQQRIHDDDADADISSPD</sequence>
<evidence type="ECO:0000313" key="11">
    <source>
        <dbReference type="Proteomes" id="UP001374579"/>
    </source>
</evidence>